<dbReference type="InterPro" id="IPR012676">
    <property type="entry name" value="TGS-like"/>
</dbReference>
<dbReference type="InterPro" id="IPR033728">
    <property type="entry name" value="ThrRS_core"/>
</dbReference>
<dbReference type="InterPro" id="IPR036621">
    <property type="entry name" value="Anticodon-bd_dom_sf"/>
</dbReference>
<dbReference type="PROSITE" id="PS50862">
    <property type="entry name" value="AA_TRNA_LIGASE_II"/>
    <property type="match status" value="1"/>
</dbReference>
<dbReference type="EMBL" id="BAAAZU010000024">
    <property type="protein sequence ID" value="GAA3928709.1"/>
    <property type="molecule type" value="Genomic_DNA"/>
</dbReference>
<dbReference type="Gene3D" id="3.10.20.30">
    <property type="match status" value="1"/>
</dbReference>
<comment type="cofactor">
    <cofactor evidence="13">
        <name>Zn(2+)</name>
        <dbReference type="ChEBI" id="CHEBI:29105"/>
    </cofactor>
    <text evidence="13">Binds 1 zinc ion per subunit.</text>
</comment>
<dbReference type="InterPro" id="IPR047246">
    <property type="entry name" value="ThrRS_anticodon"/>
</dbReference>
<dbReference type="PROSITE" id="PS51880">
    <property type="entry name" value="TGS"/>
    <property type="match status" value="1"/>
</dbReference>
<dbReference type="PRINTS" id="PR01047">
    <property type="entry name" value="TRNASYNTHTHR"/>
</dbReference>
<dbReference type="Proteomes" id="UP001501727">
    <property type="component" value="Unassembled WGS sequence"/>
</dbReference>
<proteinExistence type="inferred from homology"/>
<dbReference type="SMART" id="SM00863">
    <property type="entry name" value="tRNA_SAD"/>
    <property type="match status" value="1"/>
</dbReference>
<dbReference type="SUPFAM" id="SSF52954">
    <property type="entry name" value="Class II aaRS ABD-related"/>
    <property type="match status" value="1"/>
</dbReference>
<feature type="domain" description="TGS" evidence="15">
    <location>
        <begin position="1"/>
        <end position="61"/>
    </location>
</feature>
<dbReference type="Pfam" id="PF03129">
    <property type="entry name" value="HGTP_anticodon"/>
    <property type="match status" value="1"/>
</dbReference>
<dbReference type="InterPro" id="IPR002320">
    <property type="entry name" value="Thr-tRNA-ligase_IIa"/>
</dbReference>
<evidence type="ECO:0000256" key="8">
    <source>
        <dbReference type="ARBA" id="ARBA00022840"/>
    </source>
</evidence>
<evidence type="ECO:0000256" key="12">
    <source>
        <dbReference type="ARBA" id="ARBA00049515"/>
    </source>
</evidence>
<dbReference type="SUPFAM" id="SSF81271">
    <property type="entry name" value="TGS-like"/>
    <property type="match status" value="1"/>
</dbReference>
<feature type="binding site" evidence="13">
    <location>
        <position position="511"/>
    </location>
    <ligand>
        <name>Zn(2+)</name>
        <dbReference type="ChEBI" id="CHEBI:29105"/>
        <note>catalytic</note>
    </ligand>
</feature>
<dbReference type="SUPFAM" id="SSF55186">
    <property type="entry name" value="ThrRS/AlaRS common domain"/>
    <property type="match status" value="1"/>
</dbReference>
<feature type="binding site" evidence="13">
    <location>
        <position position="334"/>
    </location>
    <ligand>
        <name>Zn(2+)</name>
        <dbReference type="ChEBI" id="CHEBI:29105"/>
        <note>catalytic</note>
    </ligand>
</feature>
<comment type="subcellular location">
    <subcellularLocation>
        <location evidence="13">Cytoplasm</location>
    </subcellularLocation>
</comment>
<dbReference type="Gene3D" id="3.40.50.800">
    <property type="entry name" value="Anticodon-binding domain"/>
    <property type="match status" value="1"/>
</dbReference>
<keyword evidence="9 13" id="KW-0694">RNA-binding</keyword>
<dbReference type="InterPro" id="IPR018163">
    <property type="entry name" value="Thr/Ala-tRNA-synth_IIc_edit"/>
</dbReference>
<keyword evidence="11 13" id="KW-0030">Aminoacyl-tRNA synthetase</keyword>
<feature type="domain" description="Aminoacyl-transfer RNA synthetases class-II family profile" evidence="14">
    <location>
        <begin position="243"/>
        <end position="534"/>
    </location>
</feature>
<comment type="subunit">
    <text evidence="13">Homodimer.</text>
</comment>
<evidence type="ECO:0000256" key="1">
    <source>
        <dbReference type="ARBA" id="ARBA00008226"/>
    </source>
</evidence>
<dbReference type="InterPro" id="IPR012947">
    <property type="entry name" value="tRNA_SAD"/>
</dbReference>
<dbReference type="Gene3D" id="3.30.930.10">
    <property type="entry name" value="Bira Bifunctional Protein, Domain 2"/>
    <property type="match status" value="1"/>
</dbReference>
<dbReference type="Gene3D" id="3.30.54.20">
    <property type="match status" value="1"/>
</dbReference>
<evidence type="ECO:0000313" key="17">
    <source>
        <dbReference type="Proteomes" id="UP001501727"/>
    </source>
</evidence>
<dbReference type="InterPro" id="IPR004095">
    <property type="entry name" value="TGS"/>
</dbReference>
<dbReference type="InterPro" id="IPR002314">
    <property type="entry name" value="aa-tRNA-synt_IIb"/>
</dbReference>
<keyword evidence="8 13" id="KW-0067">ATP-binding</keyword>
<evidence type="ECO:0000256" key="9">
    <source>
        <dbReference type="ARBA" id="ARBA00022884"/>
    </source>
</evidence>
<accession>A0ABP7MRL0</accession>
<feature type="binding site" evidence="13">
    <location>
        <position position="385"/>
    </location>
    <ligand>
        <name>Zn(2+)</name>
        <dbReference type="ChEBI" id="CHEBI:29105"/>
        <note>catalytic</note>
    </ligand>
</feature>
<evidence type="ECO:0000259" key="14">
    <source>
        <dbReference type="PROSITE" id="PS50862"/>
    </source>
</evidence>
<dbReference type="SUPFAM" id="SSF55681">
    <property type="entry name" value="Class II aaRS and biotin synthetases"/>
    <property type="match status" value="1"/>
</dbReference>
<dbReference type="Pfam" id="PF02824">
    <property type="entry name" value="TGS"/>
    <property type="match status" value="1"/>
</dbReference>
<evidence type="ECO:0000256" key="5">
    <source>
        <dbReference type="ARBA" id="ARBA00022723"/>
    </source>
</evidence>
<keyword evidence="17" id="KW-1185">Reference proteome</keyword>
<gene>
    <name evidence="13 16" type="primary">thrS</name>
    <name evidence="16" type="ORF">GCM10022229_22980</name>
</gene>
<organism evidence="16 17">
    <name type="scientific">Luteimonas lutimaris</name>
    <dbReference type="NCBI Taxonomy" id="698645"/>
    <lineage>
        <taxon>Bacteria</taxon>
        <taxon>Pseudomonadati</taxon>
        <taxon>Pseudomonadota</taxon>
        <taxon>Gammaproteobacteria</taxon>
        <taxon>Lysobacterales</taxon>
        <taxon>Lysobacteraceae</taxon>
        <taxon>Luteimonas</taxon>
    </lineage>
</organism>
<evidence type="ECO:0000256" key="7">
    <source>
        <dbReference type="ARBA" id="ARBA00022833"/>
    </source>
</evidence>
<keyword evidence="7 13" id="KW-0862">Zinc</keyword>
<evidence type="ECO:0000256" key="2">
    <source>
        <dbReference type="ARBA" id="ARBA00022490"/>
    </source>
</evidence>
<evidence type="ECO:0000256" key="11">
    <source>
        <dbReference type="ARBA" id="ARBA00023146"/>
    </source>
</evidence>
<evidence type="ECO:0000256" key="10">
    <source>
        <dbReference type="ARBA" id="ARBA00022917"/>
    </source>
</evidence>
<dbReference type="CDD" id="cd00860">
    <property type="entry name" value="ThrRS_anticodon"/>
    <property type="match status" value="1"/>
</dbReference>
<keyword evidence="4 13" id="KW-0436">Ligase</keyword>
<evidence type="ECO:0000313" key="16">
    <source>
        <dbReference type="EMBL" id="GAA3928709.1"/>
    </source>
</evidence>
<dbReference type="EC" id="6.1.1.3" evidence="13"/>
<keyword evidence="10 13" id="KW-0648">Protein biosynthesis</keyword>
<dbReference type="Pfam" id="PF00587">
    <property type="entry name" value="tRNA-synt_2b"/>
    <property type="match status" value="1"/>
</dbReference>
<evidence type="ECO:0000256" key="6">
    <source>
        <dbReference type="ARBA" id="ARBA00022741"/>
    </source>
</evidence>
<dbReference type="Pfam" id="PF07973">
    <property type="entry name" value="tRNA_SAD"/>
    <property type="match status" value="1"/>
</dbReference>
<keyword evidence="3 13" id="KW-0820">tRNA-binding</keyword>
<dbReference type="HAMAP" id="MF_00184">
    <property type="entry name" value="Thr_tRNA_synth"/>
    <property type="match status" value="1"/>
</dbReference>
<evidence type="ECO:0000259" key="15">
    <source>
        <dbReference type="PROSITE" id="PS51880"/>
    </source>
</evidence>
<keyword evidence="6 13" id="KW-0547">Nucleotide-binding</keyword>
<dbReference type="CDD" id="cd00771">
    <property type="entry name" value="ThrRS_core"/>
    <property type="match status" value="1"/>
</dbReference>
<dbReference type="InterPro" id="IPR012675">
    <property type="entry name" value="Beta-grasp_dom_sf"/>
</dbReference>
<dbReference type="PANTHER" id="PTHR11451:SF44">
    <property type="entry name" value="THREONINE--TRNA LIGASE, CHLOROPLASTIC_MITOCHONDRIAL 2"/>
    <property type="match status" value="1"/>
</dbReference>
<evidence type="ECO:0000256" key="4">
    <source>
        <dbReference type="ARBA" id="ARBA00022598"/>
    </source>
</evidence>
<comment type="similarity">
    <text evidence="1 13">Belongs to the class-II aminoacyl-tRNA synthetase family.</text>
</comment>
<reference evidence="17" key="1">
    <citation type="journal article" date="2019" name="Int. J. Syst. Evol. Microbiol.">
        <title>The Global Catalogue of Microorganisms (GCM) 10K type strain sequencing project: providing services to taxonomists for standard genome sequencing and annotation.</title>
        <authorList>
            <consortium name="The Broad Institute Genomics Platform"/>
            <consortium name="The Broad Institute Genome Sequencing Center for Infectious Disease"/>
            <person name="Wu L."/>
            <person name="Ma J."/>
        </authorList>
    </citation>
    <scope>NUCLEOTIDE SEQUENCE [LARGE SCALE GENOMIC DNA]</scope>
    <source>
        <strain evidence="17">JCM 16916</strain>
    </source>
</reference>
<dbReference type="RefSeq" id="WP_344760137.1">
    <property type="nucleotide sequence ID" value="NZ_BAAAZU010000024.1"/>
</dbReference>
<dbReference type="CDD" id="cd01667">
    <property type="entry name" value="TGS_ThrRS"/>
    <property type="match status" value="1"/>
</dbReference>
<sequence>MINITLPDGSRREFDHPVSVMDVAQSIGPGLAKATVAGKVDGHLVDASDVIDHDATLQIITPKDEEGVEIIRHSTAHLVGHAVKQLYPDAKMVIGPVIDEGFYYDIWREQPFTPDDLAAIEQRMGELIAQDYDVIKKMTPRAEVIETFKARGEDYKLRLIADMDDDVTRMGLYHHQEYVDMCRGPHVPNTRFLKAFKLTRISGAYWRGDSKNEQLQRIYGTAWADKKQLAAYIQRIEEAEKRDHRRIGKQQDLFHLQEEAPGLVFWHPKGWSIWQVVEQYMRKVYRDTGYGEVRCPQILDVELWKKSGHWDNYKDNMFFTESEKRTYAVKPMNCPGHVQVFNQGLHSYRDLPIRYGEFGSCHRNEPSGALHGILRVRGFTQDDGHVFCTEDQIESEVTDFHVQAMQVYADFGFTDVQVKLALRPEPRLGDDATWDKAEEALRAALRAAGVEWEELPGEGAFYGPKIEYHLRDAIGRTWQLGTMQVDFMMPGRLGAEYVDEHSQKRHPVMLHRAIVGSMERFIGILIEHHAGSLPAWLAPVQAVVMNITDAQADWVAEVRKTLANQGFRVAGDLRNEKIGYKIREHTLQRVPYLLVVGDREKENGAVAVRTRSGEDLGTMSVADFAARLTGDDRALA</sequence>
<comment type="caution">
    <text evidence="16">The sequence shown here is derived from an EMBL/GenBank/DDBJ whole genome shotgun (WGS) entry which is preliminary data.</text>
</comment>
<dbReference type="PANTHER" id="PTHR11451">
    <property type="entry name" value="THREONINE-TRNA LIGASE"/>
    <property type="match status" value="1"/>
</dbReference>
<dbReference type="InterPro" id="IPR006195">
    <property type="entry name" value="aa-tRNA-synth_II"/>
</dbReference>
<keyword evidence="5 13" id="KW-0479">Metal-binding</keyword>
<comment type="catalytic activity">
    <reaction evidence="12 13">
        <text>tRNA(Thr) + L-threonine + ATP = L-threonyl-tRNA(Thr) + AMP + diphosphate + H(+)</text>
        <dbReference type="Rhea" id="RHEA:24624"/>
        <dbReference type="Rhea" id="RHEA-COMP:9670"/>
        <dbReference type="Rhea" id="RHEA-COMP:9704"/>
        <dbReference type="ChEBI" id="CHEBI:15378"/>
        <dbReference type="ChEBI" id="CHEBI:30616"/>
        <dbReference type="ChEBI" id="CHEBI:33019"/>
        <dbReference type="ChEBI" id="CHEBI:57926"/>
        <dbReference type="ChEBI" id="CHEBI:78442"/>
        <dbReference type="ChEBI" id="CHEBI:78534"/>
        <dbReference type="ChEBI" id="CHEBI:456215"/>
        <dbReference type="EC" id="6.1.1.3"/>
    </reaction>
</comment>
<dbReference type="Gene3D" id="3.30.980.10">
    <property type="entry name" value="Threonyl-trna Synthetase, Chain A, domain 2"/>
    <property type="match status" value="1"/>
</dbReference>
<dbReference type="NCBIfam" id="TIGR00418">
    <property type="entry name" value="thrS"/>
    <property type="match status" value="1"/>
</dbReference>
<keyword evidence="2 13" id="KW-0963">Cytoplasm</keyword>
<name>A0ABP7MRL0_9GAMM</name>
<dbReference type="InterPro" id="IPR045864">
    <property type="entry name" value="aa-tRNA-synth_II/BPL/LPL"/>
</dbReference>
<evidence type="ECO:0000256" key="3">
    <source>
        <dbReference type="ARBA" id="ARBA00022555"/>
    </source>
</evidence>
<evidence type="ECO:0000256" key="13">
    <source>
        <dbReference type="HAMAP-Rule" id="MF_00184"/>
    </source>
</evidence>
<protein>
    <recommendedName>
        <fullName evidence="13">Threonine--tRNA ligase</fullName>
        <ecNumber evidence="13">6.1.1.3</ecNumber>
    </recommendedName>
    <alternativeName>
        <fullName evidence="13">Threonyl-tRNA synthetase</fullName>
        <shortName evidence="13">ThrRS</shortName>
    </alternativeName>
</protein>
<dbReference type="InterPro" id="IPR004154">
    <property type="entry name" value="Anticodon-bd"/>
</dbReference>
<feature type="region of interest" description="Catalytic" evidence="13">
    <location>
        <begin position="243"/>
        <end position="534"/>
    </location>
</feature>
<dbReference type="GO" id="GO:0016874">
    <property type="term" value="F:ligase activity"/>
    <property type="evidence" value="ECO:0007669"/>
    <property type="project" value="UniProtKB-KW"/>
</dbReference>